<sequence>MPKWGLAMKEGSVVSWLKNVGDEIKKGENFVEIETEKVVNEFESPENGILIKKCVEEDIKIPVGALIALVGVKDTSSYKIDEFISNFESNFEKQAASISENEELTKKIAINGTTINYVQMGNEENPTLVFIHGFGGDLNNWMFNQEELSKSFNTFAIDLPGHGASSKNIQQGDITYLSDTVIKFCEINKLKKINFIGHSLGGGICLSLALKNLDLVSSLTLISPIGFGEEIDHTYIEGFIKADSRKELKSQLEKLYFNSEILTRDLINEVLKFKRLDETTSALQKIKEESLLSGNQQKYLLKDKIIDLTCPITIIWGNDDKIIPVKHCNNLPKNLNIKIINEAGHMAHIEKPNAINEIIKKMN</sequence>
<dbReference type="PANTHER" id="PTHR46438">
    <property type="entry name" value="ALPHA/BETA-HYDROLASES SUPERFAMILY PROTEIN"/>
    <property type="match status" value="1"/>
</dbReference>
<protein>
    <recommendedName>
        <fullName evidence="2">Lipoyl-binding domain-containing protein</fullName>
    </recommendedName>
</protein>
<evidence type="ECO:0000259" key="2">
    <source>
        <dbReference type="PROSITE" id="PS50968"/>
    </source>
</evidence>
<dbReference type="AlphaFoldDB" id="A0A382BRV5"/>
<organism evidence="3">
    <name type="scientific">marine metagenome</name>
    <dbReference type="NCBI Taxonomy" id="408172"/>
    <lineage>
        <taxon>unclassified sequences</taxon>
        <taxon>metagenomes</taxon>
        <taxon>ecological metagenomes</taxon>
    </lineage>
</organism>
<dbReference type="EMBL" id="UINC01031086">
    <property type="protein sequence ID" value="SVB16568.1"/>
    <property type="molecule type" value="Genomic_DNA"/>
</dbReference>
<dbReference type="InterPro" id="IPR029058">
    <property type="entry name" value="AB_hydrolase_fold"/>
</dbReference>
<accession>A0A382BRV5</accession>
<dbReference type="Gene3D" id="2.40.50.100">
    <property type="match status" value="1"/>
</dbReference>
<dbReference type="Gene3D" id="3.40.50.1820">
    <property type="entry name" value="alpha/beta hydrolase"/>
    <property type="match status" value="1"/>
</dbReference>
<dbReference type="CDD" id="cd06849">
    <property type="entry name" value="lipoyl_domain"/>
    <property type="match status" value="1"/>
</dbReference>
<dbReference type="PROSITE" id="PS50968">
    <property type="entry name" value="BIOTINYL_LIPOYL"/>
    <property type="match status" value="1"/>
</dbReference>
<dbReference type="NCBIfam" id="NF011457">
    <property type="entry name" value="PRK14875.1"/>
    <property type="match status" value="1"/>
</dbReference>
<feature type="domain" description="Lipoyl-binding" evidence="2">
    <location>
        <begin position="1"/>
        <end position="71"/>
    </location>
</feature>
<dbReference type="InterPro" id="IPR000073">
    <property type="entry name" value="AB_hydrolase_1"/>
</dbReference>
<dbReference type="InterPro" id="IPR011053">
    <property type="entry name" value="Single_hybrid_motif"/>
</dbReference>
<dbReference type="PANTHER" id="PTHR46438:SF11">
    <property type="entry name" value="LIPASE-RELATED"/>
    <property type="match status" value="1"/>
</dbReference>
<proteinExistence type="predicted"/>
<evidence type="ECO:0000313" key="3">
    <source>
        <dbReference type="EMBL" id="SVB16568.1"/>
    </source>
</evidence>
<dbReference type="SUPFAM" id="SSF53474">
    <property type="entry name" value="alpha/beta-Hydrolases"/>
    <property type="match status" value="1"/>
</dbReference>
<dbReference type="PROSITE" id="PS00189">
    <property type="entry name" value="LIPOYL"/>
    <property type="match status" value="1"/>
</dbReference>
<gene>
    <name evidence="3" type="ORF">METZ01_LOCUS169422</name>
</gene>
<dbReference type="InterPro" id="IPR003016">
    <property type="entry name" value="2-oxoA_DH_lipoyl-BS"/>
</dbReference>
<dbReference type="PRINTS" id="PR00111">
    <property type="entry name" value="ABHYDROLASE"/>
</dbReference>
<dbReference type="Pfam" id="PF00364">
    <property type="entry name" value="Biotin_lipoyl"/>
    <property type="match status" value="1"/>
</dbReference>
<evidence type="ECO:0000256" key="1">
    <source>
        <dbReference type="ARBA" id="ARBA00022823"/>
    </source>
</evidence>
<keyword evidence="1" id="KW-0450">Lipoyl</keyword>
<dbReference type="Pfam" id="PF00561">
    <property type="entry name" value="Abhydrolase_1"/>
    <property type="match status" value="1"/>
</dbReference>
<reference evidence="3" key="1">
    <citation type="submission" date="2018-05" db="EMBL/GenBank/DDBJ databases">
        <authorList>
            <person name="Lanie J.A."/>
            <person name="Ng W.-L."/>
            <person name="Kazmierczak K.M."/>
            <person name="Andrzejewski T.M."/>
            <person name="Davidsen T.M."/>
            <person name="Wayne K.J."/>
            <person name="Tettelin H."/>
            <person name="Glass J.I."/>
            <person name="Rusch D."/>
            <person name="Podicherti R."/>
            <person name="Tsui H.-C.T."/>
            <person name="Winkler M.E."/>
        </authorList>
    </citation>
    <scope>NUCLEOTIDE SEQUENCE</scope>
</reference>
<dbReference type="SUPFAM" id="SSF51230">
    <property type="entry name" value="Single hybrid motif"/>
    <property type="match status" value="1"/>
</dbReference>
<dbReference type="InterPro" id="IPR000089">
    <property type="entry name" value="Biotin_lipoyl"/>
</dbReference>
<name>A0A382BRV5_9ZZZZ</name>